<reference evidence="11" key="2">
    <citation type="submission" date="2016-04" db="UniProtKB">
        <authorList>
            <consortium name="EnsemblMetazoa"/>
        </authorList>
    </citation>
    <scope>IDENTIFICATION</scope>
</reference>
<keyword evidence="8 10" id="KW-0675">Receptor</keyword>
<keyword evidence="7 10" id="KW-0472">Membrane</keyword>
<evidence type="ECO:0000256" key="2">
    <source>
        <dbReference type="ARBA" id="ARBA00022475"/>
    </source>
</evidence>
<dbReference type="InterPro" id="IPR004117">
    <property type="entry name" value="7tm6_olfct_rcpt"/>
</dbReference>
<evidence type="ECO:0000256" key="1">
    <source>
        <dbReference type="ARBA" id="ARBA00004651"/>
    </source>
</evidence>
<keyword evidence="12" id="KW-1185">Reference proteome</keyword>
<gene>
    <name evidence="11" type="primary">105626295</name>
</gene>
<organism evidence="11 12">
    <name type="scientific">Atta cephalotes</name>
    <name type="common">Leafcutter ant</name>
    <dbReference type="NCBI Taxonomy" id="12957"/>
    <lineage>
        <taxon>Eukaryota</taxon>
        <taxon>Metazoa</taxon>
        <taxon>Ecdysozoa</taxon>
        <taxon>Arthropoda</taxon>
        <taxon>Hexapoda</taxon>
        <taxon>Insecta</taxon>
        <taxon>Pterygota</taxon>
        <taxon>Neoptera</taxon>
        <taxon>Endopterygota</taxon>
        <taxon>Hymenoptera</taxon>
        <taxon>Apocrita</taxon>
        <taxon>Aculeata</taxon>
        <taxon>Formicoidea</taxon>
        <taxon>Formicidae</taxon>
        <taxon>Myrmicinae</taxon>
        <taxon>Atta</taxon>
    </lineage>
</organism>
<dbReference type="GO" id="GO:0004984">
    <property type="term" value="F:olfactory receptor activity"/>
    <property type="evidence" value="ECO:0007669"/>
    <property type="project" value="InterPro"/>
</dbReference>
<dbReference type="EMBL" id="ADTU01004789">
    <property type="status" value="NOT_ANNOTATED_CDS"/>
    <property type="molecule type" value="Genomic_DNA"/>
</dbReference>
<dbReference type="GO" id="GO:0005549">
    <property type="term" value="F:odorant binding"/>
    <property type="evidence" value="ECO:0007669"/>
    <property type="project" value="InterPro"/>
</dbReference>
<dbReference type="Pfam" id="PF02949">
    <property type="entry name" value="7tm_6"/>
    <property type="match status" value="1"/>
</dbReference>
<dbReference type="Proteomes" id="UP000005205">
    <property type="component" value="Unassembled WGS sequence"/>
</dbReference>
<reference evidence="12" key="1">
    <citation type="journal article" date="2011" name="PLoS Genet.">
        <title>The genome sequence of the leaf-cutter ant Atta cephalotes reveals insights into its obligate symbiotic lifestyle.</title>
        <authorList>
            <person name="Suen G."/>
            <person name="Teiling C."/>
            <person name="Li L."/>
            <person name="Holt C."/>
            <person name="Abouheif E."/>
            <person name="Bornberg-Bauer E."/>
            <person name="Bouffard P."/>
            <person name="Caldera E.J."/>
            <person name="Cash E."/>
            <person name="Cavanaugh A."/>
            <person name="Denas O."/>
            <person name="Elhaik E."/>
            <person name="Fave M.J."/>
            <person name="Gadau J."/>
            <person name="Gibson J.D."/>
            <person name="Graur D."/>
            <person name="Grubbs K.J."/>
            <person name="Hagen D.E."/>
            <person name="Harkins T.T."/>
            <person name="Helmkampf M."/>
            <person name="Hu H."/>
            <person name="Johnson B.R."/>
            <person name="Kim J."/>
            <person name="Marsh S.E."/>
            <person name="Moeller J.A."/>
            <person name="Munoz-Torres M.C."/>
            <person name="Murphy M.C."/>
            <person name="Naughton M.C."/>
            <person name="Nigam S."/>
            <person name="Overson R."/>
            <person name="Rajakumar R."/>
            <person name="Reese J.T."/>
            <person name="Scott J.J."/>
            <person name="Smith C.R."/>
            <person name="Tao S."/>
            <person name="Tsutsui N.D."/>
            <person name="Viljakainen L."/>
            <person name="Wissler L."/>
            <person name="Yandell M.D."/>
            <person name="Zimmer F."/>
            <person name="Taylor J."/>
            <person name="Slater S.C."/>
            <person name="Clifton S.W."/>
            <person name="Warren W.C."/>
            <person name="Elsik C.G."/>
            <person name="Smith C.D."/>
            <person name="Weinstock G.M."/>
            <person name="Gerardo N.M."/>
            <person name="Currie C.R."/>
        </authorList>
    </citation>
    <scope>NUCLEOTIDE SEQUENCE [LARGE SCALE GENOMIC DNA]</scope>
</reference>
<evidence type="ECO:0000256" key="7">
    <source>
        <dbReference type="ARBA" id="ARBA00023136"/>
    </source>
</evidence>
<comment type="subcellular location">
    <subcellularLocation>
        <location evidence="1 10">Cell membrane</location>
        <topology evidence="1 10">Multi-pass membrane protein</topology>
    </subcellularLocation>
</comment>
<accession>A0A158NZM9</accession>
<evidence type="ECO:0000256" key="10">
    <source>
        <dbReference type="RuleBase" id="RU351113"/>
    </source>
</evidence>
<dbReference type="KEGG" id="acep:105626295"/>
<evidence type="ECO:0000256" key="5">
    <source>
        <dbReference type="ARBA" id="ARBA00022725"/>
    </source>
</evidence>
<feature type="transmembrane region" description="Helical" evidence="10">
    <location>
        <begin position="313"/>
        <end position="333"/>
    </location>
</feature>
<dbReference type="GO" id="GO:0007165">
    <property type="term" value="P:signal transduction"/>
    <property type="evidence" value="ECO:0007669"/>
    <property type="project" value="UniProtKB-KW"/>
</dbReference>
<dbReference type="GO" id="GO:0005886">
    <property type="term" value="C:plasma membrane"/>
    <property type="evidence" value="ECO:0007669"/>
    <property type="project" value="UniProtKB-SubCell"/>
</dbReference>
<evidence type="ECO:0000313" key="11">
    <source>
        <dbReference type="EnsemblMetazoa" id="XP_012062987.1"/>
    </source>
</evidence>
<proteinExistence type="inferred from homology"/>
<dbReference type="OrthoDB" id="7539170at2759"/>
<keyword evidence="3 10" id="KW-0716">Sensory transduction</keyword>
<comment type="caution">
    <text evidence="10">Lacks conserved residue(s) required for the propagation of feature annotation.</text>
</comment>
<dbReference type="PANTHER" id="PTHR21137">
    <property type="entry name" value="ODORANT RECEPTOR"/>
    <property type="match status" value="1"/>
</dbReference>
<evidence type="ECO:0000256" key="8">
    <source>
        <dbReference type="ARBA" id="ARBA00023170"/>
    </source>
</evidence>
<dbReference type="EnsemblMetazoa" id="XM_012207597.1">
    <property type="protein sequence ID" value="XP_012062987.1"/>
    <property type="gene ID" value="LOC105626295"/>
</dbReference>
<keyword evidence="9 10" id="KW-0807">Transducer</keyword>
<sequence>MSNFKRAPESDISKKHIDYSLQINRWFLKLIGAWPQINASSSVYKIMILLQIFVCSSVIAVTTIPCLLYVLFEADNIKQKLNAVAPLLHRVMGSVHYWVLLKRSHDIDKLIRHMEADWNLIQRIDEREVMLQHAKIGRFIVIICAVFMQSGLFLFSLGRSMKTTTIIIGNETFKTHPTSCPIYSKIIDTRFSPVNEIALILQNVTMFVASFSTVGACSLAAVFAKHACGQLNVLYAWLHELVENQKKSDTNQKLTAIVEHHLRTLSFISRVESIMHKASLAELMGCTIILCLMGYYTIMAWETFDTAKITSYVVIYLSMGFNIFIFCYIGEIITEQCKRVGEMAYMTDWYNLHHKTARGLILIIARSNNVIKITAGKLFHLSIATFGDVIKTSMVYLNFLRTMTM</sequence>
<feature type="transmembrane region" description="Helical" evidence="10">
    <location>
        <begin position="48"/>
        <end position="72"/>
    </location>
</feature>
<dbReference type="AlphaFoldDB" id="A0A158NZM9"/>
<comment type="similarity">
    <text evidence="10">Belongs to the insect chemoreceptor superfamily. Heteromeric odorant receptor channel (TC 1.A.69) family.</text>
</comment>
<keyword evidence="4 10" id="KW-0812">Transmembrane</keyword>
<evidence type="ECO:0000256" key="3">
    <source>
        <dbReference type="ARBA" id="ARBA00022606"/>
    </source>
</evidence>
<name>A0A158NZM9_ATTCE</name>
<dbReference type="PANTHER" id="PTHR21137:SF35">
    <property type="entry name" value="ODORANT RECEPTOR 19A-RELATED"/>
    <property type="match status" value="1"/>
</dbReference>
<dbReference type="InParanoid" id="A0A158NZM9"/>
<feature type="transmembrane region" description="Helical" evidence="10">
    <location>
        <begin position="280"/>
        <end position="301"/>
    </location>
</feature>
<evidence type="ECO:0000256" key="6">
    <source>
        <dbReference type="ARBA" id="ARBA00022989"/>
    </source>
</evidence>
<evidence type="ECO:0000256" key="4">
    <source>
        <dbReference type="ARBA" id="ARBA00022692"/>
    </source>
</evidence>
<keyword evidence="2" id="KW-1003">Cell membrane</keyword>
<protein>
    <recommendedName>
        <fullName evidence="10">Odorant receptor</fullName>
    </recommendedName>
</protein>
<evidence type="ECO:0000256" key="9">
    <source>
        <dbReference type="ARBA" id="ARBA00023224"/>
    </source>
</evidence>
<keyword evidence="5 10" id="KW-0552">Olfaction</keyword>
<evidence type="ECO:0000313" key="12">
    <source>
        <dbReference type="Proteomes" id="UP000005205"/>
    </source>
</evidence>
<keyword evidence="6 10" id="KW-1133">Transmembrane helix</keyword>
<feature type="transmembrane region" description="Helical" evidence="10">
    <location>
        <begin position="136"/>
        <end position="155"/>
    </location>
</feature>